<dbReference type="Proteomes" id="UP000186817">
    <property type="component" value="Unassembled WGS sequence"/>
</dbReference>
<dbReference type="PANTHER" id="PTHR19957:SF38">
    <property type="entry name" value="LD27581P"/>
    <property type="match status" value="1"/>
</dbReference>
<dbReference type="GO" id="GO:0031201">
    <property type="term" value="C:SNARE complex"/>
    <property type="evidence" value="ECO:0007669"/>
    <property type="project" value="TreeGrafter"/>
</dbReference>
<dbReference type="OrthoDB" id="417540at2759"/>
<feature type="transmembrane region" description="Helical" evidence="3">
    <location>
        <begin position="558"/>
        <end position="578"/>
    </location>
</feature>
<accession>A0A1Q9D097</accession>
<name>A0A1Q9D097_SYMMI</name>
<dbReference type="AlphaFoldDB" id="A0A1Q9D097"/>
<reference evidence="5 6" key="1">
    <citation type="submission" date="2016-02" db="EMBL/GenBank/DDBJ databases">
        <title>Genome analysis of coral dinoflagellate symbionts highlights evolutionary adaptations to a symbiotic lifestyle.</title>
        <authorList>
            <person name="Aranda M."/>
            <person name="Li Y."/>
            <person name="Liew Y.J."/>
            <person name="Baumgarten S."/>
            <person name="Simakov O."/>
            <person name="Wilson M."/>
            <person name="Piel J."/>
            <person name="Ashoor H."/>
            <person name="Bougouffa S."/>
            <person name="Bajic V.B."/>
            <person name="Ryu T."/>
            <person name="Ravasi T."/>
            <person name="Bayer T."/>
            <person name="Micklem G."/>
            <person name="Kim H."/>
            <person name="Bhak J."/>
            <person name="Lajeunesse T.C."/>
            <person name="Voolstra C.R."/>
        </authorList>
    </citation>
    <scope>NUCLEOTIDE SEQUENCE [LARGE SCALE GENOMIC DNA]</scope>
    <source>
        <strain evidence="5 6">CCMP2467</strain>
    </source>
</reference>
<sequence length="585" mass="64022">MGGKDHGALPFPTAAGYGMLALNGAKGGATKYLTLQYLNYARWTAQQHSCSMIEALRIMGRTHLISVDGTWTPLGFAKYWRPAVTLLNETVHWGMKVPAAMLLFEQFRDLGFGPHGGLFTAVALSTAGEVAATGWSERFGVHMGLQQQISSYRESFSISRQARQGILAGAWAGAAGLWVRNFSWNFAFFEWKRFLHNAVDNSPANAPAWFEAHLDWLRSLEKKNQANVLTFEAATLGTYLTFFNMAGDNVKTKMQVDPARYPSFSLTVRDIWHKHGCSCNDCKNWYQHENTVAANGSLLSSMSYAGGASSPSAKRPGSIRTPRDGDSAYVQDSNAVSEAVKKIQSCAADIRKETHLLGSVQLQSSRKKVEEAVHLGKQAVDEGKRHLQKLSCLSGGSISEQRSRVFTQQMLREKLELATTDLEEVLGKAFEKTAKNRESAQSRSSGGRLNEHVEMGAMPGGAEIGVARQQVQEANLISEGEAEIHAAMVDEYVEQISTIEQDVRGLQQAMVDLATHAKVQSDMLDHIEAHSESSSVATADATAQLTQASRSQRRGSKFVYWLLLLAAVLAVILIFVVVNKSSSGS</sequence>
<keyword evidence="6" id="KW-1185">Reference proteome</keyword>
<dbReference type="GO" id="GO:0005484">
    <property type="term" value="F:SNAP receptor activity"/>
    <property type="evidence" value="ECO:0007669"/>
    <property type="project" value="TreeGrafter"/>
</dbReference>
<evidence type="ECO:0000259" key="4">
    <source>
        <dbReference type="PROSITE" id="PS50192"/>
    </source>
</evidence>
<dbReference type="GO" id="GO:0000149">
    <property type="term" value="F:SNARE binding"/>
    <property type="evidence" value="ECO:0007669"/>
    <property type="project" value="TreeGrafter"/>
</dbReference>
<proteinExistence type="inferred from homology"/>
<evidence type="ECO:0000256" key="1">
    <source>
        <dbReference type="ARBA" id="ARBA00009063"/>
    </source>
</evidence>
<comment type="similarity">
    <text evidence="1">Belongs to the syntaxin family.</text>
</comment>
<evidence type="ECO:0000256" key="2">
    <source>
        <dbReference type="SAM" id="MobiDB-lite"/>
    </source>
</evidence>
<dbReference type="GO" id="GO:0006886">
    <property type="term" value="P:intracellular protein transport"/>
    <property type="evidence" value="ECO:0007669"/>
    <property type="project" value="TreeGrafter"/>
</dbReference>
<feature type="domain" description="T-SNARE coiled-coil homology" evidence="4">
    <location>
        <begin position="486"/>
        <end position="548"/>
    </location>
</feature>
<dbReference type="SMART" id="SM00397">
    <property type="entry name" value="t_SNARE"/>
    <property type="match status" value="1"/>
</dbReference>
<feature type="region of interest" description="Disordered" evidence="2">
    <location>
        <begin position="305"/>
        <end position="328"/>
    </location>
</feature>
<evidence type="ECO:0000313" key="5">
    <source>
        <dbReference type="EMBL" id="OLP88593.1"/>
    </source>
</evidence>
<evidence type="ECO:0000256" key="3">
    <source>
        <dbReference type="SAM" id="Phobius"/>
    </source>
</evidence>
<gene>
    <name evidence="5" type="primary">Stx7</name>
    <name evidence="5" type="ORF">AK812_SmicGene30053</name>
</gene>
<evidence type="ECO:0000313" key="6">
    <source>
        <dbReference type="Proteomes" id="UP000186817"/>
    </source>
</evidence>
<dbReference type="SUPFAM" id="SSF47661">
    <property type="entry name" value="t-snare proteins"/>
    <property type="match status" value="1"/>
</dbReference>
<protein>
    <submittedName>
        <fullName evidence="5">Syntaxin-7</fullName>
    </submittedName>
</protein>
<dbReference type="PROSITE" id="PS50192">
    <property type="entry name" value="T_SNARE"/>
    <property type="match status" value="1"/>
</dbReference>
<organism evidence="5 6">
    <name type="scientific">Symbiodinium microadriaticum</name>
    <name type="common">Dinoflagellate</name>
    <name type="synonym">Zooxanthella microadriatica</name>
    <dbReference type="NCBI Taxonomy" id="2951"/>
    <lineage>
        <taxon>Eukaryota</taxon>
        <taxon>Sar</taxon>
        <taxon>Alveolata</taxon>
        <taxon>Dinophyceae</taxon>
        <taxon>Suessiales</taxon>
        <taxon>Symbiodiniaceae</taxon>
        <taxon>Symbiodinium</taxon>
    </lineage>
</organism>
<dbReference type="GO" id="GO:0006906">
    <property type="term" value="P:vesicle fusion"/>
    <property type="evidence" value="ECO:0007669"/>
    <property type="project" value="TreeGrafter"/>
</dbReference>
<dbReference type="GO" id="GO:0012505">
    <property type="term" value="C:endomembrane system"/>
    <property type="evidence" value="ECO:0007669"/>
    <property type="project" value="TreeGrafter"/>
</dbReference>
<dbReference type="Gene3D" id="1.20.5.110">
    <property type="match status" value="1"/>
</dbReference>
<dbReference type="InterPro" id="IPR000727">
    <property type="entry name" value="T_SNARE_dom"/>
</dbReference>
<dbReference type="GO" id="GO:0048278">
    <property type="term" value="P:vesicle docking"/>
    <property type="evidence" value="ECO:0007669"/>
    <property type="project" value="TreeGrafter"/>
</dbReference>
<dbReference type="Pfam" id="PF05739">
    <property type="entry name" value="SNARE"/>
    <property type="match status" value="1"/>
</dbReference>
<dbReference type="InterPro" id="IPR045242">
    <property type="entry name" value="Syntaxin"/>
</dbReference>
<dbReference type="InterPro" id="IPR010989">
    <property type="entry name" value="SNARE"/>
</dbReference>
<dbReference type="PANTHER" id="PTHR19957">
    <property type="entry name" value="SYNTAXIN"/>
    <property type="match status" value="1"/>
</dbReference>
<dbReference type="EMBL" id="LSRX01000805">
    <property type="protein sequence ID" value="OLP88593.1"/>
    <property type="molecule type" value="Genomic_DNA"/>
</dbReference>
<keyword evidence="3" id="KW-0812">Transmembrane</keyword>
<keyword evidence="3" id="KW-1133">Transmembrane helix</keyword>
<comment type="caution">
    <text evidence="5">The sequence shown here is derived from an EMBL/GenBank/DDBJ whole genome shotgun (WGS) entry which is preliminary data.</text>
</comment>
<keyword evidence="3" id="KW-0472">Membrane</keyword>